<evidence type="ECO:0000313" key="4">
    <source>
        <dbReference type="Proteomes" id="UP000518266"/>
    </source>
</evidence>
<dbReference type="EMBL" id="JAAKFY010000025">
    <property type="protein sequence ID" value="KAF3834875.1"/>
    <property type="molecule type" value="Genomic_DNA"/>
</dbReference>
<keyword evidence="4" id="KW-1185">Reference proteome</keyword>
<organism evidence="3 4">
    <name type="scientific">Dissostichus mawsoni</name>
    <name type="common">Antarctic cod</name>
    <dbReference type="NCBI Taxonomy" id="36200"/>
    <lineage>
        <taxon>Eukaryota</taxon>
        <taxon>Metazoa</taxon>
        <taxon>Chordata</taxon>
        <taxon>Craniata</taxon>
        <taxon>Vertebrata</taxon>
        <taxon>Euteleostomi</taxon>
        <taxon>Actinopterygii</taxon>
        <taxon>Neopterygii</taxon>
        <taxon>Teleostei</taxon>
        <taxon>Neoteleostei</taxon>
        <taxon>Acanthomorphata</taxon>
        <taxon>Eupercaria</taxon>
        <taxon>Perciformes</taxon>
        <taxon>Notothenioidei</taxon>
        <taxon>Nototheniidae</taxon>
        <taxon>Dissostichus</taxon>
    </lineage>
</organism>
<comment type="caution">
    <text evidence="3">The sequence shown here is derived from an EMBL/GenBank/DDBJ whole genome shotgun (WGS) entry which is preliminary data.</text>
</comment>
<dbReference type="OrthoDB" id="660555at2759"/>
<feature type="domain" description="RUN" evidence="2">
    <location>
        <begin position="38"/>
        <end position="171"/>
    </location>
</feature>
<dbReference type="Gene3D" id="1.20.58.900">
    <property type="match status" value="1"/>
</dbReference>
<name>A0A7J5XCX0_DISMA</name>
<dbReference type="Proteomes" id="UP000518266">
    <property type="component" value="Unassembled WGS sequence"/>
</dbReference>
<protein>
    <recommendedName>
        <fullName evidence="2">RUN domain-containing protein</fullName>
    </recommendedName>
</protein>
<dbReference type="Pfam" id="PF02759">
    <property type="entry name" value="RUN"/>
    <property type="match status" value="1"/>
</dbReference>
<proteinExistence type="predicted"/>
<dbReference type="GO" id="GO:0005776">
    <property type="term" value="C:autophagosome"/>
    <property type="evidence" value="ECO:0007669"/>
    <property type="project" value="TreeGrafter"/>
</dbReference>
<evidence type="ECO:0000313" key="3">
    <source>
        <dbReference type="EMBL" id="KAF3834875.1"/>
    </source>
</evidence>
<feature type="coiled-coil region" evidence="1">
    <location>
        <begin position="205"/>
        <end position="246"/>
    </location>
</feature>
<dbReference type="SUPFAM" id="SSF140741">
    <property type="entry name" value="RUN domain-like"/>
    <property type="match status" value="1"/>
</dbReference>
<dbReference type="PANTHER" id="PTHR46753:SF2">
    <property type="entry name" value="FYVE AND COILED-COIL DOMAIN-CONTAINING PROTEIN 1"/>
    <property type="match status" value="1"/>
</dbReference>
<reference evidence="3 4" key="1">
    <citation type="submission" date="2020-03" db="EMBL/GenBank/DDBJ databases">
        <title>Dissostichus mawsoni Genome sequencing and assembly.</title>
        <authorList>
            <person name="Park H."/>
        </authorList>
    </citation>
    <scope>NUCLEOTIDE SEQUENCE [LARGE SCALE GENOMIC DNA]</scope>
    <source>
        <strain evidence="3">DM0001</strain>
        <tissue evidence="3">Muscle</tissue>
    </source>
</reference>
<dbReference type="AlphaFoldDB" id="A0A7J5XCX0"/>
<dbReference type="GO" id="GO:0072383">
    <property type="term" value="P:plus-end-directed vesicle transport along microtubule"/>
    <property type="evidence" value="ECO:0007669"/>
    <property type="project" value="TreeGrafter"/>
</dbReference>
<dbReference type="InterPro" id="IPR047336">
    <property type="entry name" value="RUN_FYCO1"/>
</dbReference>
<dbReference type="GO" id="GO:0005764">
    <property type="term" value="C:lysosome"/>
    <property type="evidence" value="ECO:0007669"/>
    <property type="project" value="TreeGrafter"/>
</dbReference>
<dbReference type="PROSITE" id="PS50826">
    <property type="entry name" value="RUN"/>
    <property type="match status" value="1"/>
</dbReference>
<dbReference type="GO" id="GO:0005770">
    <property type="term" value="C:late endosome"/>
    <property type="evidence" value="ECO:0007669"/>
    <property type="project" value="TreeGrafter"/>
</dbReference>
<dbReference type="CDD" id="cd17698">
    <property type="entry name" value="RUN_FYCO1"/>
    <property type="match status" value="1"/>
</dbReference>
<dbReference type="InterPro" id="IPR037213">
    <property type="entry name" value="Run_dom_sf"/>
</dbReference>
<evidence type="ECO:0000259" key="2">
    <source>
        <dbReference type="PROSITE" id="PS50826"/>
    </source>
</evidence>
<accession>A0A7J5XCX0</accession>
<sequence>MAAGATVGESQLQRIIRDLHDAVAELAKEYRESGEPITDDSTNLHKLSYKLEYLLQFDQKEKTTFLGTKKDYWEYFTDCLAKIKGANDGIRFVKSIPELKTSLGKGRAFIRYSLVHQRLADTLQQCLMNQRITSDWYYARTPFLKPHLSVDIINHLYELNEVQFDVASRGGHWETHLATRGNHPVAVPNLLNDLNESCTEEASTAEDLRLELDQSELKQRGLLDKVQQLGEEAAELRDVVVQLQSQLDVSLAAQEEQQGLQGDLNALQGREEALSREVEALRTGGKAEQQLLQEKLAAAEGKNIEL</sequence>
<dbReference type="InterPro" id="IPR004012">
    <property type="entry name" value="Run_dom"/>
</dbReference>
<evidence type="ECO:0000256" key="1">
    <source>
        <dbReference type="SAM" id="Coils"/>
    </source>
</evidence>
<keyword evidence="1" id="KW-0175">Coiled coil</keyword>
<dbReference type="PANTHER" id="PTHR46753">
    <property type="entry name" value="FYVE AND COILED-COIL DOMAIN-CONTAINING PROTEIN 1"/>
    <property type="match status" value="1"/>
</dbReference>
<dbReference type="FunFam" id="1.20.58.900:FF:000010">
    <property type="entry name" value="FYVE and coiled-coil domain containing 1"/>
    <property type="match status" value="1"/>
</dbReference>
<gene>
    <name evidence="3" type="ORF">F7725_027433</name>
</gene>
<dbReference type="GO" id="GO:1901098">
    <property type="term" value="P:positive regulation of autophagosome maturation"/>
    <property type="evidence" value="ECO:0007669"/>
    <property type="project" value="TreeGrafter"/>
</dbReference>